<comment type="caution">
    <text evidence="2">The sequence shown here is derived from an EMBL/GenBank/DDBJ whole genome shotgun (WGS) entry which is preliminary data.</text>
</comment>
<evidence type="ECO:0000256" key="1">
    <source>
        <dbReference type="SAM" id="Phobius"/>
    </source>
</evidence>
<dbReference type="Proteomes" id="UP000283644">
    <property type="component" value="Unassembled WGS sequence"/>
</dbReference>
<reference evidence="2 3" key="1">
    <citation type="submission" date="2018-09" db="EMBL/GenBank/DDBJ databases">
        <title>Genome sequencing of Nocardioides immobilis CCTCC AB 2017083 for comparison to Nocardioides silvaticus.</title>
        <authorList>
            <person name="Li C."/>
            <person name="Wang G."/>
        </authorList>
    </citation>
    <scope>NUCLEOTIDE SEQUENCE [LARGE SCALE GENOMIC DNA]</scope>
    <source>
        <strain evidence="2 3">CCTCC AB 2017083</strain>
    </source>
</reference>
<gene>
    <name evidence="2" type="ORF">D0Z08_10970</name>
</gene>
<keyword evidence="3" id="KW-1185">Reference proteome</keyword>
<evidence type="ECO:0000313" key="3">
    <source>
        <dbReference type="Proteomes" id="UP000283644"/>
    </source>
</evidence>
<dbReference type="AlphaFoldDB" id="A0A417Y3M7"/>
<dbReference type="RefSeq" id="WP_118925273.1">
    <property type="nucleotide sequence ID" value="NZ_QXGH01000014.1"/>
</dbReference>
<dbReference type="OrthoDB" id="4950701at2"/>
<protein>
    <submittedName>
        <fullName evidence="2">Uncharacterized protein</fullName>
    </submittedName>
</protein>
<keyword evidence="1" id="KW-0812">Transmembrane</keyword>
<accession>A0A417Y3M7</accession>
<name>A0A417Y3M7_9ACTN</name>
<proteinExistence type="predicted"/>
<dbReference type="EMBL" id="QXGH01000014">
    <property type="protein sequence ID" value="RHW27177.1"/>
    <property type="molecule type" value="Genomic_DNA"/>
</dbReference>
<organism evidence="2 3">
    <name type="scientific">Nocardioides immobilis</name>
    <dbReference type="NCBI Taxonomy" id="2049295"/>
    <lineage>
        <taxon>Bacteria</taxon>
        <taxon>Bacillati</taxon>
        <taxon>Actinomycetota</taxon>
        <taxon>Actinomycetes</taxon>
        <taxon>Propionibacteriales</taxon>
        <taxon>Nocardioidaceae</taxon>
        <taxon>Nocardioides</taxon>
    </lineage>
</organism>
<feature type="transmembrane region" description="Helical" evidence="1">
    <location>
        <begin position="6"/>
        <end position="24"/>
    </location>
</feature>
<keyword evidence="1" id="KW-1133">Transmembrane helix</keyword>
<sequence>MNRGSGIGGLIVVIWLLIGVLAAFQRGYFGPDKDVNCRDFADTSLTIIAGPLNYFGVNPKVECKTPRPSK</sequence>
<evidence type="ECO:0000313" key="2">
    <source>
        <dbReference type="EMBL" id="RHW27177.1"/>
    </source>
</evidence>
<keyword evidence="1" id="KW-0472">Membrane</keyword>